<evidence type="ECO:0000313" key="3">
    <source>
        <dbReference type="EMBL" id="MEE6262177.1"/>
    </source>
</evidence>
<comment type="caution">
    <text evidence="3">The sequence shown here is derived from an EMBL/GenBank/DDBJ whole genome shotgun (WGS) entry which is preliminary data.</text>
</comment>
<protein>
    <recommendedName>
        <fullName evidence="5">MFS transporter</fullName>
    </recommendedName>
</protein>
<feature type="transmembrane region" description="Helical" evidence="2">
    <location>
        <begin position="112"/>
        <end position="142"/>
    </location>
</feature>
<dbReference type="RefSeq" id="WP_331217112.1">
    <property type="nucleotide sequence ID" value="NZ_JAZGQK010000026.1"/>
</dbReference>
<sequence>MRDRRTLLGTVGLAVLLAVGFLLAPPLGTDLSAQVARADFFTRHGFVPLDLGWYAGISPYGYSLLTPPLMSWLGGDLLGPRLVGALALLVSAAALALLLVRTGARRPLLGGLLGAACVAGNLVSGRITYAVGVAFGLLALLALTAPTRPAVRRVAAGVAALLAGAASPVAGLFVGLAGVALACKEGPPVIAFGRGRAPCSHLVDGAVLALAAAVPVAGLGLVFGSGGWMNISLSDTVTAAVAGTVVALLVPNRVVRVGAVLATLGVLAAFALRTPVGLNATRLAAMFAVPLLVGYGVMPTRILGWLPGVRGGSAGPAGGAEPAGGTGASRPDRSPGDSGSGWADRWPGDSGSRRASRRAAVALAGVVALVAVVEPPVLVGDLRAAGDRTASRSYFQPLLAELTRRPPGRVEVVATANYWEAAYVPAGAPLARGWLRQVDQAHNRLFLDGSVDGASYERWLRDNGVAYVALSDAKPSWVGRREAELIRAGLPYLTPVWQHPDWTLYAVSGAPSIVDAVTTSYGGGDPPDAVDAPGAAPAAGGRVDLVRATSAELVVDVPAAGEILVRLRWSRWLRVTGPQACLLPYDDWTLLRVAEPGRYRITGDLTGAGPRCPA</sequence>
<feature type="transmembrane region" description="Helical" evidence="2">
    <location>
        <begin position="154"/>
        <end position="181"/>
    </location>
</feature>
<feature type="transmembrane region" description="Helical" evidence="2">
    <location>
        <begin position="280"/>
        <end position="298"/>
    </location>
</feature>
<evidence type="ECO:0000313" key="4">
    <source>
        <dbReference type="Proteomes" id="UP001332243"/>
    </source>
</evidence>
<evidence type="ECO:0000256" key="2">
    <source>
        <dbReference type="SAM" id="Phobius"/>
    </source>
</evidence>
<keyword evidence="2" id="KW-0812">Transmembrane</keyword>
<feature type="region of interest" description="Disordered" evidence="1">
    <location>
        <begin position="314"/>
        <end position="351"/>
    </location>
</feature>
<feature type="transmembrane region" description="Helical" evidence="2">
    <location>
        <begin position="257"/>
        <end position="274"/>
    </location>
</feature>
<reference evidence="3 4" key="1">
    <citation type="submission" date="2024-01" db="EMBL/GenBank/DDBJ databases">
        <title>Genome insights into Plantactinospora sonchi sp. nov.</title>
        <authorList>
            <person name="Wang L."/>
        </authorList>
    </citation>
    <scope>NUCLEOTIDE SEQUENCE [LARGE SCALE GENOMIC DNA]</scope>
    <source>
        <strain evidence="3 4">NEAU-QY2</strain>
    </source>
</reference>
<accession>A0ABU7S092</accession>
<feature type="compositionally biased region" description="Gly residues" evidence="1">
    <location>
        <begin position="314"/>
        <end position="327"/>
    </location>
</feature>
<name>A0ABU7S092_9ACTN</name>
<dbReference type="Proteomes" id="UP001332243">
    <property type="component" value="Unassembled WGS sequence"/>
</dbReference>
<gene>
    <name evidence="3" type="ORF">V1633_27190</name>
</gene>
<evidence type="ECO:0008006" key="5">
    <source>
        <dbReference type="Google" id="ProtNLM"/>
    </source>
</evidence>
<feature type="transmembrane region" description="Helical" evidence="2">
    <location>
        <begin position="202"/>
        <end position="223"/>
    </location>
</feature>
<keyword evidence="4" id="KW-1185">Reference proteome</keyword>
<keyword evidence="2" id="KW-0472">Membrane</keyword>
<keyword evidence="2" id="KW-1133">Transmembrane helix</keyword>
<feature type="transmembrane region" description="Helical" evidence="2">
    <location>
        <begin position="229"/>
        <end position="250"/>
    </location>
</feature>
<organism evidence="3 4">
    <name type="scientific">Plantactinospora sonchi</name>
    <dbReference type="NCBI Taxonomy" id="1544735"/>
    <lineage>
        <taxon>Bacteria</taxon>
        <taxon>Bacillati</taxon>
        <taxon>Actinomycetota</taxon>
        <taxon>Actinomycetes</taxon>
        <taxon>Micromonosporales</taxon>
        <taxon>Micromonosporaceae</taxon>
        <taxon>Plantactinospora</taxon>
    </lineage>
</organism>
<proteinExistence type="predicted"/>
<evidence type="ECO:0000256" key="1">
    <source>
        <dbReference type="SAM" id="MobiDB-lite"/>
    </source>
</evidence>
<dbReference type="EMBL" id="JAZGQK010000026">
    <property type="protein sequence ID" value="MEE6262177.1"/>
    <property type="molecule type" value="Genomic_DNA"/>
</dbReference>
<feature type="transmembrane region" description="Helical" evidence="2">
    <location>
        <begin position="78"/>
        <end position="100"/>
    </location>
</feature>